<evidence type="ECO:0000256" key="1">
    <source>
        <dbReference type="ARBA" id="ARBA00001973"/>
    </source>
</evidence>
<comment type="similarity">
    <text evidence="11">Belongs to the polysaccharide monooxygenase AA14 family.</text>
</comment>
<keyword evidence="5 13" id="KW-0732">Signal</keyword>
<accession>A0AAX4KU91</accession>
<dbReference type="RefSeq" id="XP_066087947.1">
    <property type="nucleotide sequence ID" value="XM_066231850.1"/>
</dbReference>
<dbReference type="GeneID" id="91106913"/>
<proteinExistence type="inferred from homology"/>
<evidence type="ECO:0000256" key="7">
    <source>
        <dbReference type="ARBA" id="ARBA00023008"/>
    </source>
</evidence>
<dbReference type="Gene3D" id="2.70.50.70">
    <property type="match status" value="1"/>
</dbReference>
<keyword evidence="6" id="KW-0560">Oxidoreductase</keyword>
<evidence type="ECO:0000256" key="5">
    <source>
        <dbReference type="ARBA" id="ARBA00022729"/>
    </source>
</evidence>
<comment type="cofactor">
    <cofactor evidence="1">
        <name>Cu(2+)</name>
        <dbReference type="ChEBI" id="CHEBI:29036"/>
    </cofactor>
</comment>
<dbReference type="GO" id="GO:0005576">
    <property type="term" value="C:extracellular region"/>
    <property type="evidence" value="ECO:0007669"/>
    <property type="project" value="UniProtKB-SubCell"/>
</dbReference>
<evidence type="ECO:0000256" key="10">
    <source>
        <dbReference type="ARBA" id="ARBA00023180"/>
    </source>
</evidence>
<evidence type="ECO:0000256" key="13">
    <source>
        <dbReference type="SAM" id="SignalP"/>
    </source>
</evidence>
<feature type="signal peptide" evidence="13">
    <location>
        <begin position="1"/>
        <end position="19"/>
    </location>
</feature>
<keyword evidence="4" id="KW-0479">Metal-binding</keyword>
<keyword evidence="9" id="KW-1015">Disulfide bond</keyword>
<evidence type="ECO:0000256" key="2">
    <source>
        <dbReference type="ARBA" id="ARBA00004613"/>
    </source>
</evidence>
<reference evidence="14 15" key="1">
    <citation type="submission" date="2024-01" db="EMBL/GenBank/DDBJ databases">
        <title>Comparative genomics of Cryptococcus and Kwoniella reveals pathogenesis evolution and contrasting modes of karyotype evolution via chromosome fusion or intercentromeric recombination.</title>
        <authorList>
            <person name="Coelho M.A."/>
            <person name="David-Palma M."/>
            <person name="Shea T."/>
            <person name="Bowers K."/>
            <person name="McGinley-Smith S."/>
            <person name="Mohammad A.W."/>
            <person name="Gnirke A."/>
            <person name="Yurkov A.M."/>
            <person name="Nowrousian M."/>
            <person name="Sun S."/>
            <person name="Cuomo C.A."/>
            <person name="Heitman J."/>
        </authorList>
    </citation>
    <scope>NUCLEOTIDE SEQUENCE [LARGE SCALE GENOMIC DNA]</scope>
    <source>
        <strain evidence="14 15">PYCC6329</strain>
    </source>
</reference>
<evidence type="ECO:0000256" key="4">
    <source>
        <dbReference type="ARBA" id="ARBA00022723"/>
    </source>
</evidence>
<feature type="compositionally biased region" description="Basic residues" evidence="12">
    <location>
        <begin position="438"/>
        <end position="454"/>
    </location>
</feature>
<keyword evidence="15" id="KW-1185">Reference proteome</keyword>
<dbReference type="Proteomes" id="UP001358614">
    <property type="component" value="Chromosome 3"/>
</dbReference>
<keyword evidence="7" id="KW-0186">Copper</keyword>
<dbReference type="GO" id="GO:0004497">
    <property type="term" value="F:monooxygenase activity"/>
    <property type="evidence" value="ECO:0007669"/>
    <property type="project" value="UniProtKB-KW"/>
</dbReference>
<feature type="region of interest" description="Disordered" evidence="12">
    <location>
        <begin position="260"/>
        <end position="454"/>
    </location>
</feature>
<evidence type="ECO:0000256" key="11">
    <source>
        <dbReference type="ARBA" id="ARBA00046340"/>
    </source>
</evidence>
<dbReference type="InterPro" id="IPR054497">
    <property type="entry name" value="LPMO_AA14"/>
</dbReference>
<organism evidence="14 15">
    <name type="scientific">Kwoniella europaea PYCC6329</name>
    <dbReference type="NCBI Taxonomy" id="1423913"/>
    <lineage>
        <taxon>Eukaryota</taxon>
        <taxon>Fungi</taxon>
        <taxon>Dikarya</taxon>
        <taxon>Basidiomycota</taxon>
        <taxon>Agaricomycotina</taxon>
        <taxon>Tremellomycetes</taxon>
        <taxon>Tremellales</taxon>
        <taxon>Cryptococcaceae</taxon>
        <taxon>Kwoniella</taxon>
    </lineage>
</organism>
<protein>
    <submittedName>
        <fullName evidence="14">Uncharacterized protein</fullName>
    </submittedName>
</protein>
<evidence type="ECO:0000256" key="8">
    <source>
        <dbReference type="ARBA" id="ARBA00023033"/>
    </source>
</evidence>
<dbReference type="EMBL" id="CP144091">
    <property type="protein sequence ID" value="WWD09980.1"/>
    <property type="molecule type" value="Genomic_DNA"/>
</dbReference>
<keyword evidence="3" id="KW-0964">Secreted</keyword>
<gene>
    <name evidence="14" type="ORF">V865_008112</name>
</gene>
<evidence type="ECO:0000256" key="6">
    <source>
        <dbReference type="ARBA" id="ARBA00023002"/>
    </source>
</evidence>
<dbReference type="Pfam" id="PF22810">
    <property type="entry name" value="LPMO_AA14"/>
    <property type="match status" value="1"/>
</dbReference>
<evidence type="ECO:0000256" key="9">
    <source>
        <dbReference type="ARBA" id="ARBA00023157"/>
    </source>
</evidence>
<dbReference type="GO" id="GO:0046872">
    <property type="term" value="F:metal ion binding"/>
    <property type="evidence" value="ECO:0007669"/>
    <property type="project" value="UniProtKB-KW"/>
</dbReference>
<evidence type="ECO:0000256" key="12">
    <source>
        <dbReference type="SAM" id="MobiDB-lite"/>
    </source>
</evidence>
<feature type="compositionally biased region" description="Low complexity" evidence="12">
    <location>
        <begin position="425"/>
        <end position="436"/>
    </location>
</feature>
<feature type="compositionally biased region" description="Low complexity" evidence="12">
    <location>
        <begin position="283"/>
        <end position="312"/>
    </location>
</feature>
<name>A0AAX4KU91_9TREE</name>
<feature type="compositionally biased region" description="Low complexity" evidence="12">
    <location>
        <begin position="260"/>
        <end position="273"/>
    </location>
</feature>
<feature type="compositionally biased region" description="Polar residues" evidence="12">
    <location>
        <begin position="321"/>
        <end position="335"/>
    </location>
</feature>
<evidence type="ECO:0000256" key="3">
    <source>
        <dbReference type="ARBA" id="ARBA00022525"/>
    </source>
</evidence>
<dbReference type="KEGG" id="ker:91106913"/>
<feature type="compositionally biased region" description="Acidic residues" evidence="12">
    <location>
        <begin position="382"/>
        <end position="391"/>
    </location>
</feature>
<feature type="chain" id="PRO_5043814041" evidence="13">
    <location>
        <begin position="20"/>
        <end position="454"/>
    </location>
</feature>
<feature type="region of interest" description="Disordered" evidence="12">
    <location>
        <begin position="201"/>
        <end position="222"/>
    </location>
</feature>
<evidence type="ECO:0000313" key="15">
    <source>
        <dbReference type="Proteomes" id="UP001358614"/>
    </source>
</evidence>
<dbReference type="AlphaFoldDB" id="A0AAX4KU91"/>
<keyword evidence="8" id="KW-0503">Monooxygenase</keyword>
<comment type="subcellular location">
    <subcellularLocation>
        <location evidence="2">Secreted</location>
    </subcellularLocation>
</comment>
<evidence type="ECO:0000313" key="14">
    <source>
        <dbReference type="EMBL" id="WWD09980.1"/>
    </source>
</evidence>
<sequence length="454" mass="47257">MSSFVITPALIALLPLAKAHMSIWLESMYGFDQSYEPVTPLSGKSFDQWWFHGNANDQPSAITTLIPGSDLSVEIACSKEYTSFGGGNPTSDACPGDSGSYHAGGSTGSGSGWSGNSESNLMGCALAIAFKPTASQTNPEDFTVMSIQENCVRQRQTSFSIPSNLPACPQGGCTCAWFWQGKNSANEMYMTGFRCDVQGGSTSGSYPSPVPPRKGAISGPTQPMYWANTPTNLDYTPDWETKPSYNSAWGWTNGAQTSAFGASSGSGSTNSTGTGSGSGSGDGTTSAGGNASSPSSTADSGEYGSSPSSSTAGSGGYGNSPSSASYGSPTTTQAWSGDDDEYADPTSTPSRGRGRRPTSTSTSTSTSTPWQGQGEDGNSYQGEDEDEEETEKENPPWQELAADPVETLSTTPTPTPTPTQALVQTSSAEATSTATAKKCNRHGRRSRLRRTIHV</sequence>
<keyword evidence="10" id="KW-0325">Glycoprotein</keyword>
<feature type="compositionally biased region" description="Low complexity" evidence="12">
    <location>
        <begin position="345"/>
        <end position="369"/>
    </location>
</feature>